<dbReference type="InterPro" id="IPR042178">
    <property type="entry name" value="Serpin_sf_1"/>
</dbReference>
<dbReference type="InterPro" id="IPR036186">
    <property type="entry name" value="Serpin_sf"/>
</dbReference>
<organism evidence="3 4">
    <name type="scientific">Pricia antarctica</name>
    <dbReference type="NCBI Taxonomy" id="641691"/>
    <lineage>
        <taxon>Bacteria</taxon>
        <taxon>Pseudomonadati</taxon>
        <taxon>Bacteroidota</taxon>
        <taxon>Flavobacteriia</taxon>
        <taxon>Flavobacteriales</taxon>
        <taxon>Flavobacteriaceae</taxon>
        <taxon>Pricia</taxon>
    </lineage>
</organism>
<dbReference type="PANTHER" id="PTHR11461">
    <property type="entry name" value="SERINE PROTEASE INHIBITOR, SERPIN"/>
    <property type="match status" value="1"/>
</dbReference>
<dbReference type="SMART" id="SM00093">
    <property type="entry name" value="SERPIN"/>
    <property type="match status" value="1"/>
</dbReference>
<comment type="similarity">
    <text evidence="1">Belongs to the serpin family.</text>
</comment>
<dbReference type="EMBL" id="FNAO01000006">
    <property type="protein sequence ID" value="SDE64968.1"/>
    <property type="molecule type" value="Genomic_DNA"/>
</dbReference>
<dbReference type="SUPFAM" id="SSF56574">
    <property type="entry name" value="Serpins"/>
    <property type="match status" value="1"/>
</dbReference>
<accession>A0A1G7EMQ2</accession>
<dbReference type="GO" id="GO:0004867">
    <property type="term" value="F:serine-type endopeptidase inhibitor activity"/>
    <property type="evidence" value="ECO:0007669"/>
    <property type="project" value="InterPro"/>
</dbReference>
<evidence type="ECO:0000256" key="1">
    <source>
        <dbReference type="RuleBase" id="RU000411"/>
    </source>
</evidence>
<dbReference type="OrthoDB" id="9764871at2"/>
<dbReference type="Proteomes" id="UP000199109">
    <property type="component" value="Unassembled WGS sequence"/>
</dbReference>
<dbReference type="AlphaFoldDB" id="A0A1G7EMQ2"/>
<dbReference type="InterPro" id="IPR023796">
    <property type="entry name" value="Serpin_dom"/>
</dbReference>
<sequence>MKFIKAYFAILLVLVGCTTSDDGPSDKDLGLDRALETTEAKTMVATNNEFALDFFKEIATTEAAENYMVSPLSLSLALGMTYNGADGDTKAAFGDVLGYADVDAANSFNKKLIKSLTASGSGAVLNLAQAIWIKDDFPVEADFVTTNQNFYDAEVGNLDFEDPKAVDVVNSWAYDHTKGKIDKYIDSFEPNTVLFLANALYFKGTWKFEFDPSDTRQAAFHASLSETVQVPMMFMNATVPYFTNEMFSSIILPYKNDRYEMLLFLPHEGFSTTDIVSELNMENLKNWLDSYSKSGLAIQLPKFKLEYKRELNEELTNMGLGVAFSNTADFGKINKQAALRISKVLQKTFIEVNEEGTEAAAVTSVEIGLTSTGATFIADHPFLYMIRDSYTGSICIMGRIGKP</sequence>
<evidence type="ECO:0000313" key="3">
    <source>
        <dbReference type="EMBL" id="SDE64968.1"/>
    </source>
</evidence>
<protein>
    <submittedName>
        <fullName evidence="3">Serpin B</fullName>
    </submittedName>
</protein>
<dbReference type="Gene3D" id="2.30.39.10">
    <property type="entry name" value="Alpha-1-antitrypsin, domain 1"/>
    <property type="match status" value="1"/>
</dbReference>
<gene>
    <name evidence="3" type="ORF">SAMN05421636_106254</name>
</gene>
<dbReference type="CDD" id="cd19588">
    <property type="entry name" value="serpin_miropin-like"/>
    <property type="match status" value="1"/>
</dbReference>
<dbReference type="RefSeq" id="WP_091869499.1">
    <property type="nucleotide sequence ID" value="NZ_FNAO01000006.1"/>
</dbReference>
<keyword evidence="4" id="KW-1185">Reference proteome</keyword>
<feature type="domain" description="Serpin" evidence="2">
    <location>
        <begin position="52"/>
        <end position="403"/>
    </location>
</feature>
<dbReference type="STRING" id="641691.SAMN05421636_106254"/>
<evidence type="ECO:0000313" key="4">
    <source>
        <dbReference type="Proteomes" id="UP000199109"/>
    </source>
</evidence>
<reference evidence="3 4" key="1">
    <citation type="submission" date="2016-10" db="EMBL/GenBank/DDBJ databases">
        <authorList>
            <person name="de Groot N.N."/>
        </authorList>
    </citation>
    <scope>NUCLEOTIDE SEQUENCE [LARGE SCALE GENOMIC DNA]</scope>
    <source>
        <strain evidence="3 4">DSM 23421</strain>
    </source>
</reference>
<dbReference type="InterPro" id="IPR000215">
    <property type="entry name" value="Serpin_fam"/>
</dbReference>
<dbReference type="PROSITE" id="PS00284">
    <property type="entry name" value="SERPIN"/>
    <property type="match status" value="1"/>
</dbReference>
<dbReference type="Pfam" id="PF00079">
    <property type="entry name" value="Serpin"/>
    <property type="match status" value="1"/>
</dbReference>
<dbReference type="InterPro" id="IPR042185">
    <property type="entry name" value="Serpin_sf_2"/>
</dbReference>
<dbReference type="PANTHER" id="PTHR11461:SF211">
    <property type="entry name" value="GH10112P-RELATED"/>
    <property type="match status" value="1"/>
</dbReference>
<evidence type="ECO:0000259" key="2">
    <source>
        <dbReference type="SMART" id="SM00093"/>
    </source>
</evidence>
<name>A0A1G7EMQ2_9FLAO</name>
<dbReference type="GO" id="GO:0005615">
    <property type="term" value="C:extracellular space"/>
    <property type="evidence" value="ECO:0007669"/>
    <property type="project" value="InterPro"/>
</dbReference>
<dbReference type="Gene3D" id="3.30.497.10">
    <property type="entry name" value="Antithrombin, subunit I, domain 2"/>
    <property type="match status" value="1"/>
</dbReference>
<dbReference type="PROSITE" id="PS51257">
    <property type="entry name" value="PROKAR_LIPOPROTEIN"/>
    <property type="match status" value="1"/>
</dbReference>
<proteinExistence type="inferred from homology"/>
<dbReference type="InterPro" id="IPR023795">
    <property type="entry name" value="Serpin_CS"/>
</dbReference>